<name>A0A8J6B845_9EUKA</name>
<dbReference type="EMBL" id="JAHDYR010000007">
    <property type="protein sequence ID" value="KAG9396229.1"/>
    <property type="molecule type" value="Genomic_DNA"/>
</dbReference>
<accession>A0A8J6B845</accession>
<gene>
    <name evidence="1" type="ORF">J8273_2581</name>
</gene>
<comment type="caution">
    <text evidence="1">The sequence shown here is derived from an EMBL/GenBank/DDBJ whole genome shotgun (WGS) entry which is preliminary data.</text>
</comment>
<sequence length="214" mass="24275">MDEPLYSFTDPVQSRPGIPIYLGESLQSSLSAERLALLLQLDILAGAGLQDTPRFARILAAFNKPDFQHPLPFSHLAERIARSPMADRPPLTYRGLVLAQSHCNACVRITSLLRADLTKPSHKYIPYLLAQLFSILGNMGNGVQVYRDRVQSKFDEIKAKANRKAKDAETCQLSEEQRKWIENLLREMDVLCRARLMSTKEYYPILRDSAQTVE</sequence>
<dbReference type="AlphaFoldDB" id="A0A8J6B845"/>
<reference evidence="1" key="1">
    <citation type="submission" date="2021-05" db="EMBL/GenBank/DDBJ databases">
        <title>A free-living protist that lacks canonical eukaryotic 1 DNA replication and segregation systems.</title>
        <authorList>
            <person name="Salas-Leiva D.E."/>
            <person name="Tromer E.C."/>
            <person name="Curtis B.A."/>
            <person name="Jerlstrom-Hultqvist J."/>
            <person name="Kolisko M."/>
            <person name="Yi Z."/>
            <person name="Salas-Leiva J.S."/>
            <person name="Gallot-Lavallee L."/>
            <person name="Kops G.J.P.L."/>
            <person name="Archibald J.M."/>
            <person name="Simpson A.G.B."/>
            <person name="Roger A.J."/>
        </authorList>
    </citation>
    <scope>NUCLEOTIDE SEQUENCE</scope>
    <source>
        <strain evidence="1">BICM</strain>
    </source>
</reference>
<organism evidence="1 2">
    <name type="scientific">Carpediemonas membranifera</name>
    <dbReference type="NCBI Taxonomy" id="201153"/>
    <lineage>
        <taxon>Eukaryota</taxon>
        <taxon>Metamonada</taxon>
        <taxon>Carpediemonas-like organisms</taxon>
        <taxon>Carpediemonas</taxon>
    </lineage>
</organism>
<evidence type="ECO:0000313" key="1">
    <source>
        <dbReference type="EMBL" id="KAG9396229.1"/>
    </source>
</evidence>
<protein>
    <submittedName>
        <fullName evidence="1">Uncharacterized protein</fullName>
    </submittedName>
</protein>
<dbReference type="OrthoDB" id="533331at2759"/>
<keyword evidence="2" id="KW-1185">Reference proteome</keyword>
<evidence type="ECO:0000313" key="2">
    <source>
        <dbReference type="Proteomes" id="UP000717585"/>
    </source>
</evidence>
<proteinExistence type="predicted"/>
<dbReference type="Proteomes" id="UP000717585">
    <property type="component" value="Unassembled WGS sequence"/>
</dbReference>